<dbReference type="VEuPathDB" id="HostDB:ENSMUSG00000089847"/>
<dbReference type="Proteomes" id="UP000000589">
    <property type="component" value="Chromosome 7"/>
</dbReference>
<dbReference type="GeneTree" id="ENSGT00450000040326"/>
<dbReference type="HOGENOM" id="CLU_3335411_0_0_1"/>
<sequence>MEQQQQQLRNVSESAVALWVRRAVCFQGCETSCWSTIG</sequence>
<gene>
    <name evidence="1" type="primary">Timm10b</name>
</gene>
<evidence type="ECO:0000313" key="2">
    <source>
        <dbReference type="Proteomes" id="UP000000589"/>
    </source>
</evidence>
<reference evidence="1 2" key="2">
    <citation type="journal article" date="2011" name="PLoS Biol.">
        <title>Modernizing reference genome assemblies.</title>
        <authorList>
            <person name="Church D.M."/>
            <person name="Schneider V.A."/>
            <person name="Graves T."/>
            <person name="Auger K."/>
            <person name="Cunningham F."/>
            <person name="Bouk N."/>
            <person name="Chen H.C."/>
            <person name="Agarwala R."/>
            <person name="McLaren W.M."/>
            <person name="Ritchie G.R."/>
            <person name="Albracht D."/>
            <person name="Kremitzki M."/>
            <person name="Rock S."/>
            <person name="Kotkiewicz H."/>
            <person name="Kremitzki C."/>
            <person name="Wollam A."/>
            <person name="Trani L."/>
            <person name="Fulton L."/>
            <person name="Fulton R."/>
            <person name="Matthews L."/>
            <person name="Whitehead S."/>
            <person name="Chow W."/>
            <person name="Torrance J."/>
            <person name="Dunn M."/>
            <person name="Harden G."/>
            <person name="Threadgold G."/>
            <person name="Wood J."/>
            <person name="Collins J."/>
            <person name="Heath P."/>
            <person name="Griffiths G."/>
            <person name="Pelan S."/>
            <person name="Grafham D."/>
            <person name="Eichler E.E."/>
            <person name="Weinstock G."/>
            <person name="Mardis E.R."/>
            <person name="Wilson R.K."/>
            <person name="Howe K."/>
            <person name="Flicek P."/>
            <person name="Hubbard T."/>
        </authorList>
    </citation>
    <scope>NUCLEOTIDE SEQUENCE [LARGE SCALE GENOMIC DNA]</scope>
    <source>
        <strain evidence="1 2">C57BL/6J</strain>
    </source>
</reference>
<dbReference type="ProteomicsDB" id="314300"/>
<dbReference type="AlphaFoldDB" id="D6RJ48"/>
<dbReference type="SMR" id="D6RJ48"/>
<dbReference type="ExpressionAtlas" id="D6RJ48">
    <property type="expression patterns" value="baseline and differential"/>
</dbReference>
<reference evidence="1" key="3">
    <citation type="submission" date="2025-08" db="UniProtKB">
        <authorList>
            <consortium name="Ensembl"/>
        </authorList>
    </citation>
    <scope>IDENTIFICATION</scope>
    <source>
        <strain evidence="1">C57BL/6J</strain>
    </source>
</reference>
<keyword evidence="2" id="KW-1185">Reference proteome</keyword>
<accession>D6RJ48</accession>
<dbReference type="Ensembl" id="ENSMUST00000150479.2">
    <property type="protein sequence ID" value="ENSMUSP00000121793.2"/>
    <property type="gene ID" value="ENSMUSG00000089847.9"/>
</dbReference>
<dbReference type="MGI" id="MGI:1315196">
    <property type="gene designation" value="Timm10b"/>
</dbReference>
<proteinExistence type="predicted"/>
<evidence type="ECO:0000313" key="1">
    <source>
        <dbReference type="Ensembl" id="ENSMUSP00000121793.2"/>
    </source>
</evidence>
<protein>
    <submittedName>
        <fullName evidence="1">Translocase of inner mitochondrial membrane 10B</fullName>
    </submittedName>
</protein>
<name>D6RJ48_MOUSE</name>
<reference evidence="1" key="4">
    <citation type="submission" date="2025-09" db="UniProtKB">
        <authorList>
            <consortium name="Ensembl"/>
        </authorList>
    </citation>
    <scope>IDENTIFICATION</scope>
    <source>
        <strain evidence="1">C57BL/6J</strain>
    </source>
</reference>
<organism evidence="1 2">
    <name type="scientific">Mus musculus</name>
    <name type="common">Mouse</name>
    <dbReference type="NCBI Taxonomy" id="10090"/>
    <lineage>
        <taxon>Eukaryota</taxon>
        <taxon>Metazoa</taxon>
        <taxon>Chordata</taxon>
        <taxon>Craniata</taxon>
        <taxon>Vertebrata</taxon>
        <taxon>Euteleostomi</taxon>
        <taxon>Mammalia</taxon>
        <taxon>Eutheria</taxon>
        <taxon>Euarchontoglires</taxon>
        <taxon>Glires</taxon>
        <taxon>Rodentia</taxon>
        <taxon>Myomorpha</taxon>
        <taxon>Muroidea</taxon>
        <taxon>Muridae</taxon>
        <taxon>Murinae</taxon>
        <taxon>Mus</taxon>
        <taxon>Mus</taxon>
    </lineage>
</organism>
<reference evidence="1 2" key="1">
    <citation type="journal article" date="2009" name="PLoS Biol.">
        <title>Lineage-specific biology revealed by a finished genome assembly of the mouse.</title>
        <authorList>
            <consortium name="Mouse Genome Sequencing Consortium"/>
            <person name="Church D.M."/>
            <person name="Goodstadt L."/>
            <person name="Hillier L.W."/>
            <person name="Zody M.C."/>
            <person name="Goldstein S."/>
            <person name="She X."/>
            <person name="Bult C.J."/>
            <person name="Agarwala R."/>
            <person name="Cherry J.L."/>
            <person name="DiCuccio M."/>
            <person name="Hlavina W."/>
            <person name="Kapustin Y."/>
            <person name="Meric P."/>
            <person name="Maglott D."/>
            <person name="Birtle Z."/>
            <person name="Marques A.C."/>
            <person name="Graves T."/>
            <person name="Zhou S."/>
            <person name="Teague B."/>
            <person name="Potamousis K."/>
            <person name="Churas C."/>
            <person name="Place M."/>
            <person name="Herschleb J."/>
            <person name="Runnheim R."/>
            <person name="Forrest D."/>
            <person name="Amos-Landgraf J."/>
            <person name="Schwartz D.C."/>
            <person name="Cheng Z."/>
            <person name="Lindblad-Toh K."/>
            <person name="Eichler E.E."/>
            <person name="Ponting C.P."/>
        </authorList>
    </citation>
    <scope>NUCLEOTIDE SEQUENCE [LARGE SCALE GENOMIC DNA]</scope>
    <source>
        <strain evidence="1 2">C57BL/6J</strain>
    </source>
</reference>
<dbReference type="Bgee" id="ENSMUSG00000089847">
    <property type="expression patterns" value="Expressed in granulocyte and 202 other cell types or tissues"/>
</dbReference>